<reference evidence="5" key="2">
    <citation type="journal article" date="2014" name="ISME J.">
        <title>Microbial stratification in low pH oxic and suboxic macroscopic growths along an acid mine drainage.</title>
        <authorList>
            <person name="Mendez-Garcia C."/>
            <person name="Mesa V."/>
            <person name="Sprenger R.R."/>
            <person name="Richter M."/>
            <person name="Diez M.S."/>
            <person name="Solano J."/>
            <person name="Bargiela R."/>
            <person name="Golyshina O.V."/>
            <person name="Manteca A."/>
            <person name="Ramos J.L."/>
            <person name="Gallego J.R."/>
            <person name="Llorente I."/>
            <person name="Martins Dos Santos V.A."/>
            <person name="Jensen O.N."/>
            <person name="Pelaez A.I."/>
            <person name="Sanchez J."/>
            <person name="Ferrer M."/>
        </authorList>
    </citation>
    <scope>NUCLEOTIDE SEQUENCE</scope>
</reference>
<evidence type="ECO:0000313" key="5">
    <source>
        <dbReference type="EMBL" id="EQD61354.1"/>
    </source>
</evidence>
<evidence type="ECO:0000256" key="2">
    <source>
        <dbReference type="ARBA" id="ARBA00023136"/>
    </source>
</evidence>
<protein>
    <submittedName>
        <fullName evidence="5">TonB-dependent receptor</fullName>
    </submittedName>
</protein>
<keyword evidence="5" id="KW-0675">Receptor</keyword>
<dbReference type="Gene3D" id="2.40.170.20">
    <property type="entry name" value="TonB-dependent receptor, beta-barrel domain"/>
    <property type="match status" value="1"/>
</dbReference>
<comment type="caution">
    <text evidence="5">The sequence shown here is derived from an EMBL/GenBank/DDBJ whole genome shotgun (WGS) entry which is preliminary data.</text>
</comment>
<accession>T1C7N4</accession>
<evidence type="ECO:0000259" key="4">
    <source>
        <dbReference type="Pfam" id="PF00593"/>
    </source>
</evidence>
<dbReference type="PANTHER" id="PTHR47234">
    <property type="match status" value="1"/>
</dbReference>
<dbReference type="SUPFAM" id="SSF56935">
    <property type="entry name" value="Porins"/>
    <property type="match status" value="1"/>
</dbReference>
<dbReference type="InterPro" id="IPR036942">
    <property type="entry name" value="Beta-barrel_TonB_sf"/>
</dbReference>
<comment type="subcellular location">
    <subcellularLocation>
        <location evidence="1">Cell outer membrane</location>
    </subcellularLocation>
</comment>
<dbReference type="AlphaFoldDB" id="T1C7N4"/>
<evidence type="ECO:0000256" key="1">
    <source>
        <dbReference type="ARBA" id="ARBA00004442"/>
    </source>
</evidence>
<dbReference type="GO" id="GO:0009279">
    <property type="term" value="C:cell outer membrane"/>
    <property type="evidence" value="ECO:0007669"/>
    <property type="project" value="UniProtKB-SubCell"/>
</dbReference>
<dbReference type="InterPro" id="IPR000531">
    <property type="entry name" value="Beta-barrel_TonB"/>
</dbReference>
<sequence>MNGGADSKATYKLGLEFRPIESLLFRGNFATAFRAPDLGYAFIGPSGFYSRTTDYYRCAVLQPNVPLDQCDYINV</sequence>
<keyword evidence="3" id="KW-0998">Cell outer membrane</keyword>
<keyword evidence="2" id="KW-0472">Membrane</keyword>
<dbReference type="PANTHER" id="PTHR47234:SF1">
    <property type="entry name" value="TONB-DEPENDENT RECEPTOR"/>
    <property type="match status" value="1"/>
</dbReference>
<reference evidence="5" key="1">
    <citation type="submission" date="2013-08" db="EMBL/GenBank/DDBJ databases">
        <authorList>
            <person name="Mendez C."/>
            <person name="Richter M."/>
            <person name="Ferrer M."/>
            <person name="Sanchez J."/>
        </authorList>
    </citation>
    <scope>NUCLEOTIDE SEQUENCE</scope>
</reference>
<evidence type="ECO:0000256" key="3">
    <source>
        <dbReference type="ARBA" id="ARBA00023237"/>
    </source>
</evidence>
<organism evidence="5">
    <name type="scientific">mine drainage metagenome</name>
    <dbReference type="NCBI Taxonomy" id="410659"/>
    <lineage>
        <taxon>unclassified sequences</taxon>
        <taxon>metagenomes</taxon>
        <taxon>ecological metagenomes</taxon>
    </lineage>
</organism>
<feature type="non-terminal residue" evidence="5">
    <location>
        <position position="75"/>
    </location>
</feature>
<name>T1C7N4_9ZZZZ</name>
<proteinExistence type="predicted"/>
<dbReference type="EMBL" id="AUZZ01002185">
    <property type="protein sequence ID" value="EQD61354.1"/>
    <property type="molecule type" value="Genomic_DNA"/>
</dbReference>
<gene>
    <name evidence="5" type="ORF">B2A_03259</name>
</gene>
<dbReference type="Pfam" id="PF00593">
    <property type="entry name" value="TonB_dep_Rec_b-barrel"/>
    <property type="match status" value="1"/>
</dbReference>
<feature type="domain" description="TonB-dependent receptor-like beta-barrel" evidence="4">
    <location>
        <begin position="6"/>
        <end position="45"/>
    </location>
</feature>